<evidence type="ECO:0000256" key="2">
    <source>
        <dbReference type="ARBA" id="ARBA00023015"/>
    </source>
</evidence>
<dbReference type="InterPro" id="IPR036388">
    <property type="entry name" value="WH-like_DNA-bd_sf"/>
</dbReference>
<evidence type="ECO:0000313" key="7">
    <source>
        <dbReference type="Proteomes" id="UP001595764"/>
    </source>
</evidence>
<keyword evidence="7" id="KW-1185">Reference proteome</keyword>
<dbReference type="PROSITE" id="PS50931">
    <property type="entry name" value="HTH_LYSR"/>
    <property type="match status" value="1"/>
</dbReference>
<name>A0ABV7Q7E0_9PSEU</name>
<evidence type="ECO:0000313" key="6">
    <source>
        <dbReference type="EMBL" id="MFC3509190.1"/>
    </source>
</evidence>
<comment type="caution">
    <text evidence="6">The sequence shown here is derived from an EMBL/GenBank/DDBJ whole genome shotgun (WGS) entry which is preliminary data.</text>
</comment>
<dbReference type="RefSeq" id="WP_377869425.1">
    <property type="nucleotide sequence ID" value="NZ_JBHMAY010000012.1"/>
</dbReference>
<evidence type="ECO:0000259" key="5">
    <source>
        <dbReference type="PROSITE" id="PS50931"/>
    </source>
</evidence>
<sequence length="296" mass="32115">MDIRHLRHFLALAEEGSFTQAARREFIVQSGISASVRALESDLGVHLYVKGTRPPRLTAEGRALVPAAREALRSFTAVYDAVGQVSSRLTGWLRMGVFSHVEHLVPLAGVLSRMAVLHPDLDVTLSQLPTEEMLRLLSAGQLDCAVLSAPEPAPRDLEITPLAVEPIVLAGASGHPLGRASSISVRDLADERFIEPPRYWAVRTDLDRLFRDAGLRRRRAFEVDDWGITLDLVAGGAGLAFLPQAVAEQGRESGVWARTLTDATLERRVDFVLPRGQAATPAARTLRTELAAAVAG</sequence>
<accession>A0ABV7Q7E0</accession>
<dbReference type="InterPro" id="IPR036390">
    <property type="entry name" value="WH_DNA-bd_sf"/>
</dbReference>
<evidence type="ECO:0000256" key="3">
    <source>
        <dbReference type="ARBA" id="ARBA00023125"/>
    </source>
</evidence>
<dbReference type="InterPro" id="IPR005119">
    <property type="entry name" value="LysR_subst-bd"/>
</dbReference>
<dbReference type="Pfam" id="PF00126">
    <property type="entry name" value="HTH_1"/>
    <property type="match status" value="1"/>
</dbReference>
<feature type="domain" description="HTH lysR-type" evidence="5">
    <location>
        <begin position="1"/>
        <end position="58"/>
    </location>
</feature>
<reference evidence="7" key="1">
    <citation type="journal article" date="2019" name="Int. J. Syst. Evol. Microbiol.">
        <title>The Global Catalogue of Microorganisms (GCM) 10K type strain sequencing project: providing services to taxonomists for standard genome sequencing and annotation.</title>
        <authorList>
            <consortium name="The Broad Institute Genomics Platform"/>
            <consortium name="The Broad Institute Genome Sequencing Center for Infectious Disease"/>
            <person name="Wu L."/>
            <person name="Ma J."/>
        </authorList>
    </citation>
    <scope>NUCLEOTIDE SEQUENCE [LARGE SCALE GENOMIC DNA]</scope>
    <source>
        <strain evidence="7">CGMCC 4.7682</strain>
    </source>
</reference>
<dbReference type="SUPFAM" id="SSF46785">
    <property type="entry name" value="Winged helix' DNA-binding domain"/>
    <property type="match status" value="1"/>
</dbReference>
<dbReference type="Gene3D" id="1.10.10.10">
    <property type="entry name" value="Winged helix-like DNA-binding domain superfamily/Winged helix DNA-binding domain"/>
    <property type="match status" value="1"/>
</dbReference>
<keyword evidence="2" id="KW-0805">Transcription regulation</keyword>
<comment type="similarity">
    <text evidence="1">Belongs to the LysR transcriptional regulatory family.</text>
</comment>
<dbReference type="Proteomes" id="UP001595764">
    <property type="component" value="Unassembled WGS sequence"/>
</dbReference>
<evidence type="ECO:0000256" key="4">
    <source>
        <dbReference type="ARBA" id="ARBA00023163"/>
    </source>
</evidence>
<keyword evidence="3" id="KW-0238">DNA-binding</keyword>
<dbReference type="SUPFAM" id="SSF53850">
    <property type="entry name" value="Periplasmic binding protein-like II"/>
    <property type="match status" value="1"/>
</dbReference>
<protein>
    <submittedName>
        <fullName evidence="6">LysR family transcriptional regulator</fullName>
    </submittedName>
</protein>
<dbReference type="Pfam" id="PF03466">
    <property type="entry name" value="LysR_substrate"/>
    <property type="match status" value="1"/>
</dbReference>
<dbReference type="PANTHER" id="PTHR30346:SF29">
    <property type="entry name" value="LYSR SUBSTRATE-BINDING"/>
    <property type="match status" value="1"/>
</dbReference>
<proteinExistence type="inferred from homology"/>
<dbReference type="PANTHER" id="PTHR30346">
    <property type="entry name" value="TRANSCRIPTIONAL DUAL REGULATOR HCAR-RELATED"/>
    <property type="match status" value="1"/>
</dbReference>
<gene>
    <name evidence="6" type="ORF">ACFORO_03370</name>
</gene>
<keyword evidence="4" id="KW-0804">Transcription</keyword>
<dbReference type="CDD" id="cd05466">
    <property type="entry name" value="PBP2_LTTR_substrate"/>
    <property type="match status" value="1"/>
</dbReference>
<dbReference type="EMBL" id="JBHRWI010000004">
    <property type="protein sequence ID" value="MFC3509190.1"/>
    <property type="molecule type" value="Genomic_DNA"/>
</dbReference>
<evidence type="ECO:0000256" key="1">
    <source>
        <dbReference type="ARBA" id="ARBA00009437"/>
    </source>
</evidence>
<dbReference type="Gene3D" id="3.40.190.290">
    <property type="match status" value="1"/>
</dbReference>
<organism evidence="6 7">
    <name type="scientific">Amycolatopsis halotolerans</name>
    <dbReference type="NCBI Taxonomy" id="330083"/>
    <lineage>
        <taxon>Bacteria</taxon>
        <taxon>Bacillati</taxon>
        <taxon>Actinomycetota</taxon>
        <taxon>Actinomycetes</taxon>
        <taxon>Pseudonocardiales</taxon>
        <taxon>Pseudonocardiaceae</taxon>
        <taxon>Amycolatopsis</taxon>
    </lineage>
</organism>
<dbReference type="InterPro" id="IPR000847">
    <property type="entry name" value="LysR_HTH_N"/>
</dbReference>